<keyword evidence="2" id="KW-0131">Cell cycle</keyword>
<dbReference type="GO" id="GO:0051301">
    <property type="term" value="P:cell division"/>
    <property type="evidence" value="ECO:0007669"/>
    <property type="project" value="UniProtKB-KW"/>
</dbReference>
<keyword evidence="1" id="KW-0472">Membrane</keyword>
<accession>A0A7W3JS10</accession>
<dbReference type="EMBL" id="JACGWU010000001">
    <property type="protein sequence ID" value="MBA8828087.1"/>
    <property type="molecule type" value="Genomic_DNA"/>
</dbReference>
<protein>
    <submittedName>
        <fullName evidence="2">Cell division protein FtsB</fullName>
    </submittedName>
</protein>
<name>A0A7W3JS10_9MICO</name>
<feature type="transmembrane region" description="Helical" evidence="1">
    <location>
        <begin position="28"/>
        <end position="49"/>
    </location>
</feature>
<dbReference type="Proteomes" id="UP000524237">
    <property type="component" value="Unassembled WGS sequence"/>
</dbReference>
<gene>
    <name evidence="2" type="ORF">FB555_000158</name>
</gene>
<dbReference type="InterPro" id="IPR007060">
    <property type="entry name" value="FtsL/DivIC"/>
</dbReference>
<comment type="caution">
    <text evidence="2">The sequence shown here is derived from an EMBL/GenBank/DDBJ whole genome shotgun (WGS) entry which is preliminary data.</text>
</comment>
<evidence type="ECO:0000256" key="1">
    <source>
        <dbReference type="SAM" id="Phobius"/>
    </source>
</evidence>
<keyword evidence="2" id="KW-0132">Cell division</keyword>
<sequence>MVKNSRLTKVPVAMAVGTNKAGVWLGSIRLSGFTMLIMGLTLLGVLILAPQLRILIEQRQQIADLTAISTSTQTELDDLTKQRARWDDPAYVRAQARDRLYYVMPGEISYLVINDVTLDPNKRVQETSELKNTNNDWVAGLLGSFLVAGLGTQTPAELTPTFPAPTGG</sequence>
<keyword evidence="1" id="KW-0812">Transmembrane</keyword>
<keyword evidence="3" id="KW-1185">Reference proteome</keyword>
<evidence type="ECO:0000313" key="3">
    <source>
        <dbReference type="Proteomes" id="UP000524237"/>
    </source>
</evidence>
<keyword evidence="1" id="KW-1133">Transmembrane helix</keyword>
<dbReference type="AlphaFoldDB" id="A0A7W3JS10"/>
<reference evidence="2 3" key="1">
    <citation type="submission" date="2020-07" db="EMBL/GenBank/DDBJ databases">
        <title>Sequencing the genomes of 1000 actinobacteria strains.</title>
        <authorList>
            <person name="Klenk H.-P."/>
        </authorList>
    </citation>
    <scope>NUCLEOTIDE SEQUENCE [LARGE SCALE GENOMIC DNA]</scope>
    <source>
        <strain evidence="2 3">DSM 23737</strain>
    </source>
</reference>
<dbReference type="Pfam" id="PF04977">
    <property type="entry name" value="DivIC"/>
    <property type="match status" value="1"/>
</dbReference>
<organism evidence="2 3">
    <name type="scientific">Alpinimonas psychrophila</name>
    <dbReference type="NCBI Taxonomy" id="748908"/>
    <lineage>
        <taxon>Bacteria</taxon>
        <taxon>Bacillati</taxon>
        <taxon>Actinomycetota</taxon>
        <taxon>Actinomycetes</taxon>
        <taxon>Micrococcales</taxon>
        <taxon>Microbacteriaceae</taxon>
        <taxon>Alpinimonas</taxon>
    </lineage>
</organism>
<evidence type="ECO:0000313" key="2">
    <source>
        <dbReference type="EMBL" id="MBA8828087.1"/>
    </source>
</evidence>
<dbReference type="RefSeq" id="WP_182483546.1">
    <property type="nucleotide sequence ID" value="NZ_JACGWU010000001.1"/>
</dbReference>
<proteinExistence type="predicted"/>